<sequence>MRYRLAFENKDYSLILEDHAATHASIQTIINNIMWNIFQTGVEIHQPVWYVDKHDGFQPA</sequence>
<name>A0A126T903_9GAMM</name>
<gene>
    <name evidence="1" type="ORF">JT25_018940</name>
</gene>
<organism evidence="1 2">
    <name type="scientific">Methylomonas denitrificans</name>
    <dbReference type="NCBI Taxonomy" id="1538553"/>
    <lineage>
        <taxon>Bacteria</taxon>
        <taxon>Pseudomonadati</taxon>
        <taxon>Pseudomonadota</taxon>
        <taxon>Gammaproteobacteria</taxon>
        <taxon>Methylococcales</taxon>
        <taxon>Methylococcaceae</taxon>
        <taxon>Methylomonas</taxon>
    </lineage>
</organism>
<proteinExistence type="predicted"/>
<keyword evidence="2" id="KW-1185">Reference proteome</keyword>
<dbReference type="KEGG" id="mdn:JT25_018940"/>
<accession>A0A126T903</accession>
<reference evidence="1 2" key="1">
    <citation type="journal article" date="2015" name="Environ. Microbiol.">
        <title>Methane oxidation coupled to nitrate reduction under hypoxia by the Gammaproteobacterium Methylomonas denitrificans, sp. nov. type strain FJG1.</title>
        <authorList>
            <person name="Kits K.D."/>
            <person name="Klotz M.G."/>
            <person name="Stein L.Y."/>
        </authorList>
    </citation>
    <scope>NUCLEOTIDE SEQUENCE [LARGE SCALE GENOMIC DNA]</scope>
    <source>
        <strain evidence="1 2">FJG1</strain>
    </source>
</reference>
<dbReference type="STRING" id="1538553.JT25_018940"/>
<dbReference type="AlphaFoldDB" id="A0A126T903"/>
<dbReference type="EMBL" id="CP014476">
    <property type="protein sequence ID" value="AMK78541.1"/>
    <property type="molecule type" value="Genomic_DNA"/>
</dbReference>
<evidence type="ECO:0000313" key="2">
    <source>
        <dbReference type="Proteomes" id="UP000030512"/>
    </source>
</evidence>
<evidence type="ECO:0000313" key="1">
    <source>
        <dbReference type="EMBL" id="AMK78541.1"/>
    </source>
</evidence>
<dbReference type="Proteomes" id="UP000030512">
    <property type="component" value="Chromosome"/>
</dbReference>
<protein>
    <submittedName>
        <fullName evidence="1">Uncharacterized protein</fullName>
    </submittedName>
</protein>